<organism evidence="1 2">
    <name type="scientific">Entomospira entomophila</name>
    <dbReference type="NCBI Taxonomy" id="2719988"/>
    <lineage>
        <taxon>Bacteria</taxon>
        <taxon>Pseudomonadati</taxon>
        <taxon>Spirochaetota</taxon>
        <taxon>Spirochaetia</taxon>
        <taxon>Spirochaetales</taxon>
        <taxon>Spirochaetaceae</taxon>
        <taxon>Entomospira</taxon>
    </lineage>
</organism>
<sequence>MKQYDDIIYERKLLGSPAIVWPFLSNSGLWETWFAKTESDLELGKEFALLLTYFPSDNSALWQGKVHQIKNQIMIEFALYNLELSMETQVRFFVKQNNENLLLSIQHSGFTAESFWQGLKVRKERKRLMIFWEKALHKLEYQLELKLKG</sequence>
<dbReference type="AlphaFoldDB" id="A0A968GBU1"/>
<evidence type="ECO:0008006" key="3">
    <source>
        <dbReference type="Google" id="ProtNLM"/>
    </source>
</evidence>
<protein>
    <recommendedName>
        <fullName evidence="3">SRPBCC domain-containing protein</fullName>
    </recommendedName>
</protein>
<dbReference type="SUPFAM" id="SSF55961">
    <property type="entry name" value="Bet v1-like"/>
    <property type="match status" value="1"/>
</dbReference>
<dbReference type="InterPro" id="IPR023393">
    <property type="entry name" value="START-like_dom_sf"/>
</dbReference>
<comment type="caution">
    <text evidence="1">The sequence shown here is derived from an EMBL/GenBank/DDBJ whole genome shotgun (WGS) entry which is preliminary data.</text>
</comment>
<proteinExistence type="predicted"/>
<dbReference type="Proteomes" id="UP000711995">
    <property type="component" value="Unassembled WGS sequence"/>
</dbReference>
<accession>A0A968GBU1</accession>
<evidence type="ECO:0000313" key="1">
    <source>
        <dbReference type="EMBL" id="NIZ40059.1"/>
    </source>
</evidence>
<dbReference type="Gene3D" id="3.30.530.20">
    <property type="match status" value="1"/>
</dbReference>
<evidence type="ECO:0000313" key="2">
    <source>
        <dbReference type="Proteomes" id="UP000711995"/>
    </source>
</evidence>
<name>A0A968GBU1_9SPIO</name>
<gene>
    <name evidence="1" type="ORF">HCT14_00805</name>
</gene>
<dbReference type="RefSeq" id="WP_167699667.1">
    <property type="nucleotide sequence ID" value="NZ_CP118174.1"/>
</dbReference>
<dbReference type="EMBL" id="JAATLJ010000001">
    <property type="protein sequence ID" value="NIZ40059.1"/>
    <property type="molecule type" value="Genomic_DNA"/>
</dbReference>
<keyword evidence="2" id="KW-1185">Reference proteome</keyword>
<reference evidence="1 2" key="1">
    <citation type="submission" date="2020-03" db="EMBL/GenBank/DDBJ databases">
        <title>Spirochaetal bacteria isolated from arthropods constitute a novel genus Entomospira genus novum within the order Spirochaetales.</title>
        <authorList>
            <person name="Grana-Miraglia L."/>
            <person name="Sikutova S."/>
            <person name="Fingerle V."/>
            <person name="Sing A."/>
            <person name="Castillo-Ramirez S."/>
            <person name="Margos G."/>
            <person name="Rudolf I."/>
        </authorList>
    </citation>
    <scope>NUCLEOTIDE SEQUENCE [LARGE SCALE GENOMIC DNA]</scope>
    <source>
        <strain evidence="1 2">BR193</strain>
    </source>
</reference>